<protein>
    <submittedName>
        <fullName evidence="1">Uncharacterized protein</fullName>
    </submittedName>
</protein>
<proteinExistence type="predicted"/>
<reference evidence="1 2" key="1">
    <citation type="submission" date="2023-12" db="EMBL/GenBank/DDBJ databases">
        <title>Genomic sequences of Capnocytophaga and Parvimonas strains.</title>
        <authorList>
            <person name="Watt R.M."/>
            <person name="Wang M."/>
            <person name="Yang T."/>
            <person name="Tong W.M."/>
        </authorList>
    </citation>
    <scope>NUCLEOTIDE SEQUENCE [LARGE SCALE GENOMIC DNA]</scope>
    <source>
        <strain evidence="1 2">CCUG 13096</strain>
    </source>
</reference>
<gene>
    <name evidence="1" type="ORF">VJJ08_11325</name>
</gene>
<sequence length="393" mass="45939">MRYLTFIFLLFSLSLQGQYILPSEEIDAIGCDERGNISFYKKGSRGMYIQCIIKVEKSADSNFLVPNWYTSEKERDVARITENYQLIHTSALRTSSVDEFEGVTFYSPKDILYGFNERRSVFQLLNRYMARLYVMRYDKKRFGFGNYTLREDDEIEKWRPETGEYYNIVVLDFGKGKYAYALMAFKYIVQVFFPLAEKEILFSRKGVVELERTNDPDFQLKNTVDNLHSNQFFSLSANGKKYQLTNSLGENLLAQTYDTIVYNDAFIIAKDIAKDKKGERQHIYNIFLKKLDCGTVKEAYLLQEQVEVLNEKGIVFYNIDGKEGALLTQINYICGTVISPSQRGANNEGDIPWAKKVLYKHLERVSPSFYRFERNGKKGYLDIHTFKEYFDNK</sequence>
<evidence type="ECO:0000313" key="1">
    <source>
        <dbReference type="EMBL" id="MEB3075877.1"/>
    </source>
</evidence>
<organism evidence="1 2">
    <name type="scientific">Capnocytophaga gingivalis</name>
    <dbReference type="NCBI Taxonomy" id="1017"/>
    <lineage>
        <taxon>Bacteria</taxon>
        <taxon>Pseudomonadati</taxon>
        <taxon>Bacteroidota</taxon>
        <taxon>Flavobacteriia</taxon>
        <taxon>Flavobacteriales</taxon>
        <taxon>Flavobacteriaceae</taxon>
        <taxon>Capnocytophaga</taxon>
    </lineage>
</organism>
<dbReference type="RefSeq" id="WP_323983993.1">
    <property type="nucleotide sequence ID" value="NZ_JAYKBW010000013.1"/>
</dbReference>
<comment type="caution">
    <text evidence="1">The sequence shown here is derived from an EMBL/GenBank/DDBJ whole genome shotgun (WGS) entry which is preliminary data.</text>
</comment>
<accession>A0ABU5ZCN0</accession>
<dbReference type="EMBL" id="JAYKBW010000013">
    <property type="protein sequence ID" value="MEB3075877.1"/>
    <property type="molecule type" value="Genomic_DNA"/>
</dbReference>
<evidence type="ECO:0000313" key="2">
    <source>
        <dbReference type="Proteomes" id="UP001311730"/>
    </source>
</evidence>
<dbReference type="Proteomes" id="UP001311730">
    <property type="component" value="Unassembled WGS sequence"/>
</dbReference>
<keyword evidence="2" id="KW-1185">Reference proteome</keyword>
<name>A0ABU5ZCN0_9FLAO</name>